<feature type="domain" description="N-acetyltransferase" evidence="1">
    <location>
        <begin position="120"/>
        <end position="245"/>
    </location>
</feature>
<sequence>MLRTGWEDDTPSADTIALAAMRVMADRAAALAEAAGGKVRRGPGLVLADAGAANPFHNVATVIGPVDPAAVDEITGFFGGVFLLISPAPAARLPVLELMGHPPLMVRPPGGRAPRPAPGVAVTEVPDGAGLAVFDRVLSAGYPVPHSPTPADLLGGPTRFFLATVDGEPAATAMAHVGHGVVDVEAVAALPHLRGRGAGTAAVWAATLAAPELPAVLLASDDGVGIYRRMGYLALVRGTAWWRGQ</sequence>
<dbReference type="Gene3D" id="3.40.630.30">
    <property type="match status" value="1"/>
</dbReference>
<dbReference type="GO" id="GO:0016747">
    <property type="term" value="F:acyltransferase activity, transferring groups other than amino-acyl groups"/>
    <property type="evidence" value="ECO:0007669"/>
    <property type="project" value="InterPro"/>
</dbReference>
<dbReference type="InterPro" id="IPR000182">
    <property type="entry name" value="GNAT_dom"/>
</dbReference>
<dbReference type="InterPro" id="IPR016181">
    <property type="entry name" value="Acyl_CoA_acyltransferase"/>
</dbReference>
<dbReference type="OrthoDB" id="4856858at2"/>
<evidence type="ECO:0000313" key="3">
    <source>
        <dbReference type="Proteomes" id="UP000184363"/>
    </source>
</evidence>
<protein>
    <recommendedName>
        <fullName evidence="1">N-acetyltransferase domain-containing protein</fullName>
    </recommendedName>
</protein>
<dbReference type="AlphaFoldDB" id="A0A1M6SBD7"/>
<organism evidence="2 3">
    <name type="scientific">Pseudonocardia thermophila</name>
    <dbReference type="NCBI Taxonomy" id="1848"/>
    <lineage>
        <taxon>Bacteria</taxon>
        <taxon>Bacillati</taxon>
        <taxon>Actinomycetota</taxon>
        <taxon>Actinomycetes</taxon>
        <taxon>Pseudonocardiales</taxon>
        <taxon>Pseudonocardiaceae</taxon>
        <taxon>Pseudonocardia</taxon>
    </lineage>
</organism>
<dbReference type="Proteomes" id="UP000184363">
    <property type="component" value="Unassembled WGS sequence"/>
</dbReference>
<dbReference type="PROSITE" id="PS51186">
    <property type="entry name" value="GNAT"/>
    <property type="match status" value="1"/>
</dbReference>
<dbReference type="SUPFAM" id="SSF55729">
    <property type="entry name" value="Acyl-CoA N-acyltransferases (Nat)"/>
    <property type="match status" value="1"/>
</dbReference>
<name>A0A1M6SBD7_PSETH</name>
<accession>A0A1M6SBD7</accession>
<dbReference type="Pfam" id="PF00583">
    <property type="entry name" value="Acetyltransf_1"/>
    <property type="match status" value="1"/>
</dbReference>
<reference evidence="2 3" key="1">
    <citation type="submission" date="2016-11" db="EMBL/GenBank/DDBJ databases">
        <authorList>
            <person name="Jaros S."/>
            <person name="Januszkiewicz K."/>
            <person name="Wedrychowicz H."/>
        </authorList>
    </citation>
    <scope>NUCLEOTIDE SEQUENCE [LARGE SCALE GENOMIC DNA]</scope>
    <source>
        <strain evidence="2 3">DSM 43832</strain>
    </source>
</reference>
<dbReference type="EMBL" id="FRAP01000006">
    <property type="protein sequence ID" value="SHK42031.1"/>
    <property type="molecule type" value="Genomic_DNA"/>
</dbReference>
<dbReference type="RefSeq" id="WP_073456660.1">
    <property type="nucleotide sequence ID" value="NZ_FRAP01000006.1"/>
</dbReference>
<evidence type="ECO:0000313" key="2">
    <source>
        <dbReference type="EMBL" id="SHK42031.1"/>
    </source>
</evidence>
<dbReference type="STRING" id="1848.SAMN05443637_10646"/>
<evidence type="ECO:0000259" key="1">
    <source>
        <dbReference type="PROSITE" id="PS51186"/>
    </source>
</evidence>
<keyword evidence="3" id="KW-1185">Reference proteome</keyword>
<gene>
    <name evidence="2" type="ORF">SAMN05443637_10646</name>
</gene>
<proteinExistence type="predicted"/>